<dbReference type="PANTHER" id="PTHR34613">
    <property type="entry name" value="SLL0800 PROTEIN"/>
    <property type="match status" value="1"/>
</dbReference>
<dbReference type="RefSeq" id="WP_164342669.1">
    <property type="nucleotide sequence ID" value="NZ_JAAGLQ010000119.1"/>
</dbReference>
<comment type="caution">
    <text evidence="1">The sequence shown here is derived from an EMBL/GenBank/DDBJ whole genome shotgun (WGS) entry which is preliminary data.</text>
</comment>
<evidence type="ECO:0008006" key="3">
    <source>
        <dbReference type="Google" id="ProtNLM"/>
    </source>
</evidence>
<name>A0A6N9TYM5_STRHA</name>
<reference evidence="1 2" key="1">
    <citation type="submission" date="2020-01" db="EMBL/GenBank/DDBJ databases">
        <title>Insect and environment-associated Actinomycetes.</title>
        <authorList>
            <person name="Currrie C."/>
            <person name="Chevrette M."/>
            <person name="Carlson C."/>
            <person name="Stubbendieck R."/>
            <person name="Wendt-Pienkowski E."/>
        </authorList>
    </citation>
    <scope>NUCLEOTIDE SEQUENCE [LARGE SCALE GENOMIC DNA]</scope>
    <source>
        <strain evidence="1 2">SID11342</strain>
    </source>
</reference>
<organism evidence="1 2">
    <name type="scientific">Streptomyces halstedii</name>
    <dbReference type="NCBI Taxonomy" id="1944"/>
    <lineage>
        <taxon>Bacteria</taxon>
        <taxon>Bacillati</taxon>
        <taxon>Actinomycetota</taxon>
        <taxon>Actinomycetes</taxon>
        <taxon>Kitasatosporales</taxon>
        <taxon>Streptomycetaceae</taxon>
        <taxon>Streptomyces</taxon>
    </lineage>
</organism>
<evidence type="ECO:0000313" key="1">
    <source>
        <dbReference type="EMBL" id="NEA14943.1"/>
    </source>
</evidence>
<accession>A0A6N9TYM5</accession>
<sequence>MGTQQVSAPPCARPEAVRHALTAQGLGNRPAAQQWRNLVAVDLSFYTSPLSEEIRDEGRDEGRALGEARGQAKSLLMMLDLRGVVIPDEAREKINGCVDTELLDRWFTRAATATSAEEIFAGE</sequence>
<protein>
    <recommendedName>
        <fullName evidence="3">DUF4351 domain-containing protein</fullName>
    </recommendedName>
</protein>
<dbReference type="AlphaFoldDB" id="A0A6N9TYM5"/>
<proteinExistence type="predicted"/>
<gene>
    <name evidence="1" type="ORF">G3I29_05260</name>
</gene>
<dbReference type="PANTHER" id="PTHR34613:SF1">
    <property type="entry name" value="SLL6017 PROTEIN"/>
    <property type="match status" value="1"/>
</dbReference>
<dbReference type="Proteomes" id="UP000471293">
    <property type="component" value="Unassembled WGS sequence"/>
</dbReference>
<evidence type="ECO:0000313" key="2">
    <source>
        <dbReference type="Proteomes" id="UP000471293"/>
    </source>
</evidence>
<dbReference type="EMBL" id="JAAGLQ010000119">
    <property type="protein sequence ID" value="NEA14943.1"/>
    <property type="molecule type" value="Genomic_DNA"/>
</dbReference>